<evidence type="ECO:0000256" key="1">
    <source>
        <dbReference type="ARBA" id="ARBA00003565"/>
    </source>
</evidence>
<dbReference type="CDD" id="cd02972">
    <property type="entry name" value="DsbA_family"/>
    <property type="match status" value="1"/>
</dbReference>
<comment type="function">
    <text evidence="1">May be required for disulfide bond formation in some proteins.</text>
</comment>
<comment type="similarity">
    <text evidence="2">Belongs to the thioredoxin family. DsbA subfamily.</text>
</comment>
<dbReference type="InterPro" id="IPR036249">
    <property type="entry name" value="Thioredoxin-like_sf"/>
</dbReference>
<dbReference type="SUPFAM" id="SSF52833">
    <property type="entry name" value="Thioredoxin-like"/>
    <property type="match status" value="1"/>
</dbReference>
<dbReference type="EMBL" id="JABUFE010000001">
    <property type="protein sequence ID" value="NSX53773.1"/>
    <property type="molecule type" value="Genomic_DNA"/>
</dbReference>
<dbReference type="PROSITE" id="PS51352">
    <property type="entry name" value="THIOREDOXIN_2"/>
    <property type="match status" value="1"/>
</dbReference>
<proteinExistence type="inferred from homology"/>
<dbReference type="RefSeq" id="WP_174135070.1">
    <property type="nucleotide sequence ID" value="NZ_JABUFE010000001.1"/>
</dbReference>
<accession>A0ABX2IUA3</accession>
<gene>
    <name evidence="5" type="ORF">HRQ87_03065</name>
</gene>
<evidence type="ECO:0000313" key="6">
    <source>
        <dbReference type="Proteomes" id="UP000777935"/>
    </source>
</evidence>
<reference evidence="5 6" key="1">
    <citation type="submission" date="2020-06" db="EMBL/GenBank/DDBJ databases">
        <title>Sulfitobacter algicola sp. nov., isolated from green algae.</title>
        <authorList>
            <person name="Wang C."/>
        </authorList>
    </citation>
    <scope>NUCLEOTIDE SEQUENCE [LARGE SCALE GENOMIC DNA]</scope>
    <source>
        <strain evidence="5 6">1151</strain>
    </source>
</reference>
<keyword evidence="6" id="KW-1185">Reference proteome</keyword>
<dbReference type="Proteomes" id="UP000777935">
    <property type="component" value="Unassembled WGS sequence"/>
</dbReference>
<feature type="domain" description="Thioredoxin" evidence="4">
    <location>
        <begin position="28"/>
        <end position="218"/>
    </location>
</feature>
<keyword evidence="3" id="KW-0732">Signal</keyword>
<feature type="chain" id="PRO_5047230000" evidence="3">
    <location>
        <begin position="21"/>
        <end position="219"/>
    </location>
</feature>
<sequence>MKRMIAIAAVAAFGAGGAYLFMSQNSTVQTPGTVQAASIVEVAQSDIAEMVMGAEDAPVTIVEYASFTCPHCATFHNGTFEQIKKNYVDTGKVRFVYREVYFDRFGLWASMVARCGGETRFFGIADMLYDQQRDWLGTGDPVQIADALRTIGRTAGMTSVQVNECMEDTAKAEALFGWYEANAQRDNIRATPSFVINGENYSNMDYAQFARVLDEKLAN</sequence>
<dbReference type="PANTHER" id="PTHR13887">
    <property type="entry name" value="GLUTATHIONE S-TRANSFERASE KAPPA"/>
    <property type="match status" value="1"/>
</dbReference>
<evidence type="ECO:0000256" key="3">
    <source>
        <dbReference type="SAM" id="SignalP"/>
    </source>
</evidence>
<name>A0ABX2IUA3_9RHOB</name>
<dbReference type="InterPro" id="IPR012336">
    <property type="entry name" value="Thioredoxin-like_fold"/>
</dbReference>
<protein>
    <submittedName>
        <fullName evidence="5">DsbA family protein</fullName>
    </submittedName>
</protein>
<dbReference type="Gene3D" id="3.40.30.10">
    <property type="entry name" value="Glutaredoxin"/>
    <property type="match status" value="1"/>
</dbReference>
<dbReference type="Pfam" id="PF13462">
    <property type="entry name" value="Thioredoxin_4"/>
    <property type="match status" value="1"/>
</dbReference>
<evidence type="ECO:0000313" key="5">
    <source>
        <dbReference type="EMBL" id="NSX53773.1"/>
    </source>
</evidence>
<organism evidence="5 6">
    <name type="scientific">Parasulfitobacter algicola</name>
    <dbReference type="NCBI Taxonomy" id="2614809"/>
    <lineage>
        <taxon>Bacteria</taxon>
        <taxon>Pseudomonadati</taxon>
        <taxon>Pseudomonadota</taxon>
        <taxon>Alphaproteobacteria</taxon>
        <taxon>Rhodobacterales</taxon>
        <taxon>Roseobacteraceae</taxon>
        <taxon>Parasulfitobacter</taxon>
    </lineage>
</organism>
<evidence type="ECO:0000256" key="2">
    <source>
        <dbReference type="ARBA" id="ARBA00005791"/>
    </source>
</evidence>
<evidence type="ECO:0000259" key="4">
    <source>
        <dbReference type="PROSITE" id="PS51352"/>
    </source>
</evidence>
<dbReference type="PANTHER" id="PTHR13887:SF56">
    <property type="entry name" value="THIOREDOXIN-LIKE REDUCTASE RV2466C"/>
    <property type="match status" value="1"/>
</dbReference>
<dbReference type="InterPro" id="IPR013766">
    <property type="entry name" value="Thioredoxin_domain"/>
</dbReference>
<comment type="caution">
    <text evidence="5">The sequence shown here is derived from an EMBL/GenBank/DDBJ whole genome shotgun (WGS) entry which is preliminary data.</text>
</comment>
<feature type="signal peptide" evidence="3">
    <location>
        <begin position="1"/>
        <end position="20"/>
    </location>
</feature>